<evidence type="ECO:0000256" key="1">
    <source>
        <dbReference type="SAM" id="MobiDB-lite"/>
    </source>
</evidence>
<feature type="domain" description="Heterokaryon incompatibility" evidence="2">
    <location>
        <begin position="23"/>
        <end position="152"/>
    </location>
</feature>
<gene>
    <name evidence="4" type="ORF">SLS62_010608</name>
</gene>
<dbReference type="InterPro" id="IPR010730">
    <property type="entry name" value="HET"/>
</dbReference>
<dbReference type="Pfam" id="PF26640">
    <property type="entry name" value="DUF8212"/>
    <property type="match status" value="1"/>
</dbReference>
<sequence length="635" mass="69700">MRLLHAKTLRLLEFPYDDNLPEYAVLSHTWGASGDEVTLKDLHSWTPWFKRKPGWTKIKGCCRQALTDGIEYVWIDTCCLDRPKSTQAQGQSTVTAAVYHHEVQLMWRYYAGARVCYVHLADVHDSPKTNPESPDSSFRRSRWFTRGWTVPEMLAPLFVRFYDASWKYVGSKAELSKTIEEVTGIGAAVVRSPAEVGRQSVACRMSWVAARETSREEDIAYCLLGLFDVASMPLDYGEGRRSAFLRLQHEILRTSKDQSLFAWGYGLPLAGTHDDCKVGMLAETPAAFRHCGEVEPVVMSSGGGGDGSNSSSVVVEPAFEITATGLQFQLPMHIDEATGTALLNLECRVAIPGASGEDDYYLVLPLDRSPNGRGEFERRPYSKPMLVPLAKLALFPVRAVNTQLTNRPHSMSKHIELSIESPRELAFELTEVYPPSALQDMRFPTSTDPPSKPKNAEYNSHDAARFTLYLSDLPWTMLSVQSALGHRFLISLERGSGGGGGVGGNNSSSSLSISSAPAISSPSKMRRTVSTQIAAVPVSRSLSGPLSAAAFSLLHLLPMFDTTPVVCWADCVDLEGMLIRSESQTPSSGNELRRVKIVVGTPGTPGSRPLSSLSAPFKKAGKKKGRKEKVKKLLI</sequence>
<feature type="region of interest" description="Disordered" evidence="1">
    <location>
        <begin position="499"/>
        <end position="524"/>
    </location>
</feature>
<accession>A0AAN9UFZ3</accession>
<keyword evidence="5" id="KW-1185">Reference proteome</keyword>
<feature type="compositionally biased region" description="Low complexity" evidence="1">
    <location>
        <begin position="505"/>
        <end position="523"/>
    </location>
</feature>
<organism evidence="4 5">
    <name type="scientific">Diatrype stigma</name>
    <dbReference type="NCBI Taxonomy" id="117547"/>
    <lineage>
        <taxon>Eukaryota</taxon>
        <taxon>Fungi</taxon>
        <taxon>Dikarya</taxon>
        <taxon>Ascomycota</taxon>
        <taxon>Pezizomycotina</taxon>
        <taxon>Sordariomycetes</taxon>
        <taxon>Xylariomycetidae</taxon>
        <taxon>Xylariales</taxon>
        <taxon>Diatrypaceae</taxon>
        <taxon>Diatrype</taxon>
    </lineage>
</organism>
<evidence type="ECO:0000259" key="3">
    <source>
        <dbReference type="Pfam" id="PF26640"/>
    </source>
</evidence>
<dbReference type="Pfam" id="PF06985">
    <property type="entry name" value="HET"/>
    <property type="match status" value="1"/>
</dbReference>
<dbReference type="AlphaFoldDB" id="A0AAN9UFZ3"/>
<evidence type="ECO:0000313" key="5">
    <source>
        <dbReference type="Proteomes" id="UP001320420"/>
    </source>
</evidence>
<protein>
    <recommendedName>
        <fullName evidence="6">Heterokaryon incompatibility domain-containing protein</fullName>
    </recommendedName>
</protein>
<feature type="region of interest" description="Disordered" evidence="1">
    <location>
        <begin position="600"/>
        <end position="635"/>
    </location>
</feature>
<feature type="compositionally biased region" description="Basic residues" evidence="1">
    <location>
        <begin position="619"/>
        <end position="635"/>
    </location>
</feature>
<dbReference type="InterPro" id="IPR058525">
    <property type="entry name" value="DUF8212"/>
</dbReference>
<feature type="region of interest" description="Disordered" evidence="1">
    <location>
        <begin position="439"/>
        <end position="458"/>
    </location>
</feature>
<evidence type="ECO:0008006" key="6">
    <source>
        <dbReference type="Google" id="ProtNLM"/>
    </source>
</evidence>
<evidence type="ECO:0000259" key="2">
    <source>
        <dbReference type="Pfam" id="PF06985"/>
    </source>
</evidence>
<evidence type="ECO:0000313" key="4">
    <source>
        <dbReference type="EMBL" id="KAK7743414.1"/>
    </source>
</evidence>
<name>A0AAN9UFZ3_9PEZI</name>
<dbReference type="PANTHER" id="PTHR10622:SF10">
    <property type="entry name" value="HET DOMAIN-CONTAINING PROTEIN"/>
    <property type="match status" value="1"/>
</dbReference>
<proteinExistence type="predicted"/>
<comment type="caution">
    <text evidence="4">The sequence shown here is derived from an EMBL/GenBank/DDBJ whole genome shotgun (WGS) entry which is preliminary data.</text>
</comment>
<reference evidence="4 5" key="1">
    <citation type="submission" date="2024-02" db="EMBL/GenBank/DDBJ databases">
        <title>De novo assembly and annotation of 12 fungi associated with fruit tree decline syndrome in Ontario, Canada.</title>
        <authorList>
            <person name="Sulman M."/>
            <person name="Ellouze W."/>
            <person name="Ilyukhin E."/>
        </authorList>
    </citation>
    <scope>NUCLEOTIDE SEQUENCE [LARGE SCALE GENOMIC DNA]</scope>
    <source>
        <strain evidence="4 5">M11/M66-122</strain>
    </source>
</reference>
<dbReference type="EMBL" id="JAKJXP020000136">
    <property type="protein sequence ID" value="KAK7743414.1"/>
    <property type="molecule type" value="Genomic_DNA"/>
</dbReference>
<feature type="domain" description="DUF8212" evidence="3">
    <location>
        <begin position="243"/>
        <end position="268"/>
    </location>
</feature>
<dbReference type="PANTHER" id="PTHR10622">
    <property type="entry name" value="HET DOMAIN-CONTAINING PROTEIN"/>
    <property type="match status" value="1"/>
</dbReference>
<dbReference type="Proteomes" id="UP001320420">
    <property type="component" value="Unassembled WGS sequence"/>
</dbReference>